<evidence type="ECO:0000256" key="8">
    <source>
        <dbReference type="PROSITE-ProRule" id="PRU00071"/>
    </source>
</evidence>
<comment type="caution">
    <text evidence="12">The sequence shown here is derived from an EMBL/GenBank/DDBJ whole genome shotgun (WGS) entry which is preliminary data.</text>
</comment>
<evidence type="ECO:0000256" key="6">
    <source>
        <dbReference type="ARBA" id="ARBA00023163"/>
    </source>
</evidence>
<evidence type="ECO:0000256" key="1">
    <source>
        <dbReference type="ARBA" id="ARBA00022723"/>
    </source>
</evidence>
<proteinExistence type="predicted"/>
<evidence type="ECO:0000313" key="13">
    <source>
        <dbReference type="Proteomes" id="UP000593563"/>
    </source>
</evidence>
<keyword evidence="13" id="KW-1185">Reference proteome</keyword>
<dbReference type="Pfam" id="PF02701">
    <property type="entry name" value="Zn_ribbon_Dof"/>
    <property type="match status" value="1"/>
</dbReference>
<evidence type="ECO:0000313" key="12">
    <source>
        <dbReference type="EMBL" id="KAF1002552.1"/>
    </source>
</evidence>
<dbReference type="GO" id="GO:0003677">
    <property type="term" value="F:DNA binding"/>
    <property type="evidence" value="ECO:0007669"/>
    <property type="project" value="UniProtKB-UniRule"/>
</dbReference>
<dbReference type="Proteomes" id="UP000593563">
    <property type="component" value="Unassembled WGS sequence"/>
</dbReference>
<name>A0A6L5BCZ6_APIGR</name>
<dbReference type="PANTHER" id="PTHR31992:SF313">
    <property type="entry name" value="DOF ZINC FINGER PROTEIN DOF5.7"/>
    <property type="match status" value="1"/>
</dbReference>
<keyword evidence="2 8" id="KW-0863">Zinc-finger</keyword>
<dbReference type="GO" id="GO:0008270">
    <property type="term" value="F:zinc ion binding"/>
    <property type="evidence" value="ECO:0007669"/>
    <property type="project" value="UniProtKB-KW"/>
</dbReference>
<feature type="region of interest" description="Disordered" evidence="10">
    <location>
        <begin position="87"/>
        <end position="115"/>
    </location>
</feature>
<evidence type="ECO:0000256" key="5">
    <source>
        <dbReference type="ARBA" id="ARBA00023125"/>
    </source>
</evidence>
<evidence type="ECO:0000259" key="11">
    <source>
        <dbReference type="PROSITE" id="PS50884"/>
    </source>
</evidence>
<keyword evidence="5 8" id="KW-0238">DNA-binding</keyword>
<feature type="domain" description="Dof-type" evidence="11">
    <location>
        <begin position="42"/>
        <end position="96"/>
    </location>
</feature>
<feature type="region of interest" description="Disordered" evidence="10">
    <location>
        <begin position="17"/>
        <end position="41"/>
    </location>
</feature>
<evidence type="ECO:0000256" key="9">
    <source>
        <dbReference type="RuleBase" id="RU369094"/>
    </source>
</evidence>
<evidence type="ECO:0000256" key="10">
    <source>
        <dbReference type="SAM" id="MobiDB-lite"/>
    </source>
</evidence>
<dbReference type="PANTHER" id="PTHR31992">
    <property type="entry name" value="DOF ZINC FINGER PROTEIN DOF1.4-RELATED"/>
    <property type="match status" value="1"/>
</dbReference>
<dbReference type="GO" id="GO:0003700">
    <property type="term" value="F:DNA-binding transcription factor activity"/>
    <property type="evidence" value="ECO:0007669"/>
    <property type="project" value="UniProtKB-UniRule"/>
</dbReference>
<sequence>MKPFNCTQLISVTMMMSSDKNKDENSVSRSKAISTTRPPPALNCPRCDSPNTKFCYYNNYSLAQPRHFCKSCKRYWTKGGALRNVPVGGGCRKNKKTARASSSRLSSGDFKDSSGASSYSDTGGFRFFNGLDFQLGGGALTNFPRFNNISTIPPVGNQLVSSFGDIPTIPFSSSAISNFGLDPNSGNNLSQFMAFNNFPLSSSSSSSSVLKQDHADKFGGGLLHDIGPANSNLASSIESLSSINQDLHWKLQQDRLNTMFNGGDNNNYQRQNGMISSPVNYLETKTQTQKPQPILFQNLEISSKPGDASRIETTGNVISANLEAEWCFNNSSYAPVVNQLPANSSGTGNSKEIQAWADFDQYTTLP</sequence>
<keyword evidence="6 9" id="KW-0804">Transcription</keyword>
<accession>A0A6L5BCZ6</accession>
<dbReference type="InterPro" id="IPR003851">
    <property type="entry name" value="Znf_Dof"/>
</dbReference>
<keyword evidence="3 9" id="KW-0862">Zinc</keyword>
<feature type="compositionally biased region" description="Polar residues" evidence="10">
    <location>
        <begin position="27"/>
        <end position="36"/>
    </location>
</feature>
<comment type="function">
    <text evidence="9">Transcription factor that binds specifically to a 5'-AA[AG]G-3' consensus core sequence.</text>
</comment>
<dbReference type="PROSITE" id="PS50884">
    <property type="entry name" value="ZF_DOF_2"/>
    <property type="match status" value="1"/>
</dbReference>
<protein>
    <recommendedName>
        <fullName evidence="9">Dof zinc finger protein</fullName>
    </recommendedName>
</protein>
<comment type="subcellular location">
    <subcellularLocation>
        <location evidence="8 9">Nucleus</location>
    </subcellularLocation>
</comment>
<dbReference type="GO" id="GO:0005634">
    <property type="term" value="C:nucleus"/>
    <property type="evidence" value="ECO:0007669"/>
    <property type="project" value="UniProtKB-SubCell"/>
</dbReference>
<dbReference type="PROSITE" id="PS01361">
    <property type="entry name" value="ZF_DOF_1"/>
    <property type="match status" value="1"/>
</dbReference>
<dbReference type="InterPro" id="IPR045174">
    <property type="entry name" value="Dof"/>
</dbReference>
<gene>
    <name evidence="12" type="ORF">AG4045_001553</name>
</gene>
<dbReference type="AlphaFoldDB" id="A0A6L5BCZ6"/>
<evidence type="ECO:0000256" key="3">
    <source>
        <dbReference type="ARBA" id="ARBA00022833"/>
    </source>
</evidence>
<keyword evidence="7 8" id="KW-0539">Nucleus</keyword>
<organism evidence="12 13">
    <name type="scientific">Apium graveolens</name>
    <name type="common">Celery</name>
    <dbReference type="NCBI Taxonomy" id="4045"/>
    <lineage>
        <taxon>Eukaryota</taxon>
        <taxon>Viridiplantae</taxon>
        <taxon>Streptophyta</taxon>
        <taxon>Embryophyta</taxon>
        <taxon>Tracheophyta</taxon>
        <taxon>Spermatophyta</taxon>
        <taxon>Magnoliopsida</taxon>
        <taxon>eudicotyledons</taxon>
        <taxon>Gunneridae</taxon>
        <taxon>Pentapetalae</taxon>
        <taxon>asterids</taxon>
        <taxon>campanulids</taxon>
        <taxon>Apiales</taxon>
        <taxon>Apiaceae</taxon>
        <taxon>Apioideae</taxon>
        <taxon>apioid superclade</taxon>
        <taxon>Apieae</taxon>
        <taxon>Apium</taxon>
    </lineage>
</organism>
<keyword evidence="4 9" id="KW-0805">Transcription regulation</keyword>
<evidence type="ECO:0000256" key="7">
    <source>
        <dbReference type="ARBA" id="ARBA00023242"/>
    </source>
</evidence>
<dbReference type="EMBL" id="WRXP01000921">
    <property type="protein sequence ID" value="KAF1002552.1"/>
    <property type="molecule type" value="Genomic_DNA"/>
</dbReference>
<evidence type="ECO:0000256" key="2">
    <source>
        <dbReference type="ARBA" id="ARBA00022771"/>
    </source>
</evidence>
<reference evidence="12" key="1">
    <citation type="submission" date="2020-01" db="EMBL/GenBank/DDBJ databases">
        <title>The Celery Genome Sequence Reveals Sequential Paleo-tetraploidization, Resistance Gene Elimination, Karyotype Evolution, and Functional Innovation in Apiales.</title>
        <authorList>
            <person name="Song X."/>
        </authorList>
    </citation>
    <scope>NUCLEOTIDE SEQUENCE</scope>
    <source>
        <tissue evidence="12">Leaf</tissue>
    </source>
</reference>
<evidence type="ECO:0000256" key="4">
    <source>
        <dbReference type="ARBA" id="ARBA00023015"/>
    </source>
</evidence>
<keyword evidence="1 9" id="KW-0479">Metal-binding</keyword>